<dbReference type="InterPro" id="IPR001245">
    <property type="entry name" value="Ser-Thr/Tyr_kinase_cat_dom"/>
</dbReference>
<keyword evidence="5 6" id="KW-0067">ATP-binding</keyword>
<sequence length="1161" mass="123135">MLGYDLHGDKSSLFRRETPFDAPLLDPKCCRVARIIGNGGFAEVYAAYILDANGEEQRVALKIPKLEHRSSRQRRDVEKFLQTEAFSCMALRHSNLVRCLGLIRVPANFPGLGHLPEATWAMVLEYCEGGTIHSHIRQSLAQVSCPYSDVEALHWLVDVAAALTFLHNARDPIIHRDIKAENVLLKYDSEEGRMVAKVTDLGLHAPLVESRSVMLRRRTPSGLSATTFVAINPIATEASAAERDGERLGVIGSIDDDNEGKLHGSSDDDDGDASHGRSCSDGRKRGHGPRRGEKSPCGAGEGRDGDADTFLSTASGRLPYMDNRNPGPGGCKSGGGNGRGSNSSGPSNVAPAGASAAARPTATIAEAAVVSAPAAQHKRRFAPLHASPQGGPSSPQPGPDPKRRSMPHNAGRRAALNAAAPVSATVPQHTCLQSPPSSSATKNDAAPRPTAAAAKRSIVDAAQVSERPRGLASWPLHQPRSGAAPSSYADRRSHLGIGRGGLTLAAMLPVAAEARALATLGPSTPHHQHLQLYNPLYRTPSLAESLAESPCLGFLLPPFEGTGGLCSAPVNVGDATRGDGGRSGGGSGGGSGGDCGFARIDGVNTSPSDNMGGSVDWSAGLTAVNVQPPAAASGPAAAHGKSVPVPTSRDSWCSTARRTDIAIASAAFGVREHESLQPTAAAAAAAAAATAMALPLTGGTSASRPVTNGLRDGGSTGDGDIADGDGVRSLTVAYPTAKQMLHMGAPQIAVRGRGTPQLGGDIPVTPRVARMPDDIVSPRYDVKKQMYGNAVPAVETVAAAVATGRGGSVSISLVKIKEDSFVSLFSRKSQPAILSSRANSGFGRYSLAATQSGIGDGCGGGNLTERRQDHTRRSSLRHNVSDPLLRFSSGTAAAAGNSDDDGAAAASASDISKLHVVVDNPGNLGCHMRRVSSMRQLLNTPPEGLLPYNDEFHWVYDLTGQAGSFMYIDLPTMDSEPWWPCPVPHLIRVANLMTWLRFGCYVHDRPPEVFLHQPYNEKCDVFSFGVLMYELLNREVLLYSYTNTVRGARLKIATAKDFARMVASGFRPPRPSRLSAAQWSLVCRCWHHDPCERPPAEELLRELQELLDVAIQRRRRRWQQRQQRQSQAGYLPMWLHSVVKVLIKDSQESAGESTEAPEKVV</sequence>
<evidence type="ECO:0000259" key="8">
    <source>
        <dbReference type="PROSITE" id="PS50011"/>
    </source>
</evidence>
<feature type="compositionally biased region" description="Low complexity" evidence="7">
    <location>
        <begin position="340"/>
        <end position="355"/>
    </location>
</feature>
<gene>
    <name evidence="9" type="ORF">VOLCADRAFT_93738</name>
</gene>
<dbReference type="OrthoDB" id="537072at2759"/>
<dbReference type="STRING" id="3068.D8U2X7"/>
<keyword evidence="4" id="KW-0418">Kinase</keyword>
<dbReference type="GeneID" id="9627774"/>
<feature type="region of interest" description="Disordered" evidence="7">
    <location>
        <begin position="697"/>
        <end position="726"/>
    </location>
</feature>
<dbReference type="InterPro" id="IPR017441">
    <property type="entry name" value="Protein_kinase_ATP_BS"/>
</dbReference>
<dbReference type="PROSITE" id="PS00108">
    <property type="entry name" value="PROTEIN_KINASE_ST"/>
    <property type="match status" value="1"/>
</dbReference>
<dbReference type="Pfam" id="PF07714">
    <property type="entry name" value="PK_Tyr_Ser-Thr"/>
    <property type="match status" value="1"/>
</dbReference>
<keyword evidence="2" id="KW-0808">Transferase</keyword>
<evidence type="ECO:0000256" key="2">
    <source>
        <dbReference type="ARBA" id="ARBA00022679"/>
    </source>
</evidence>
<dbReference type="GO" id="GO:0004674">
    <property type="term" value="F:protein serine/threonine kinase activity"/>
    <property type="evidence" value="ECO:0007669"/>
    <property type="project" value="UniProtKB-KW"/>
</dbReference>
<keyword evidence="10" id="KW-1185">Reference proteome</keyword>
<feature type="domain" description="Protein kinase" evidence="8">
    <location>
        <begin position="30"/>
        <end position="432"/>
    </location>
</feature>
<dbReference type="eggNOG" id="KOG0199">
    <property type="taxonomic scope" value="Eukaryota"/>
</dbReference>
<evidence type="ECO:0000313" key="10">
    <source>
        <dbReference type="Proteomes" id="UP000001058"/>
    </source>
</evidence>
<dbReference type="InterPro" id="IPR008271">
    <property type="entry name" value="Ser/Thr_kinase_AS"/>
</dbReference>
<dbReference type="Proteomes" id="UP000001058">
    <property type="component" value="Unassembled WGS sequence"/>
</dbReference>
<evidence type="ECO:0000256" key="4">
    <source>
        <dbReference type="ARBA" id="ARBA00022777"/>
    </source>
</evidence>
<organism evidence="10">
    <name type="scientific">Volvox carteri f. nagariensis</name>
    <dbReference type="NCBI Taxonomy" id="3068"/>
    <lineage>
        <taxon>Eukaryota</taxon>
        <taxon>Viridiplantae</taxon>
        <taxon>Chlorophyta</taxon>
        <taxon>core chlorophytes</taxon>
        <taxon>Chlorophyceae</taxon>
        <taxon>CS clade</taxon>
        <taxon>Chlamydomonadales</taxon>
        <taxon>Volvocaceae</taxon>
        <taxon>Volvox</taxon>
    </lineage>
</organism>
<accession>D8U2X7</accession>
<feature type="region of interest" description="Disordered" evidence="7">
    <location>
        <begin position="383"/>
        <end position="457"/>
    </location>
</feature>
<feature type="region of interest" description="Disordered" evidence="7">
    <location>
        <begin position="856"/>
        <end position="877"/>
    </location>
</feature>
<dbReference type="InterPro" id="IPR051681">
    <property type="entry name" value="Ser/Thr_Kinases-Pseudokinases"/>
</dbReference>
<dbReference type="eggNOG" id="KOG0192">
    <property type="taxonomic scope" value="Eukaryota"/>
</dbReference>
<reference evidence="9 10" key="1">
    <citation type="journal article" date="2010" name="Science">
        <title>Genomic analysis of organismal complexity in the multicellular green alga Volvox carteri.</title>
        <authorList>
            <person name="Prochnik S.E."/>
            <person name="Umen J."/>
            <person name="Nedelcu A.M."/>
            <person name="Hallmann A."/>
            <person name="Miller S.M."/>
            <person name="Nishii I."/>
            <person name="Ferris P."/>
            <person name="Kuo A."/>
            <person name="Mitros T."/>
            <person name="Fritz-Laylin L.K."/>
            <person name="Hellsten U."/>
            <person name="Chapman J."/>
            <person name="Simakov O."/>
            <person name="Rensing S.A."/>
            <person name="Terry A."/>
            <person name="Pangilinan J."/>
            <person name="Kapitonov V."/>
            <person name="Jurka J."/>
            <person name="Salamov A."/>
            <person name="Shapiro H."/>
            <person name="Schmutz J."/>
            <person name="Grimwood J."/>
            <person name="Lindquist E."/>
            <person name="Lucas S."/>
            <person name="Grigoriev I.V."/>
            <person name="Schmitt R."/>
            <person name="Kirk D."/>
            <person name="Rokhsar D.S."/>
        </authorList>
    </citation>
    <scope>NUCLEOTIDE SEQUENCE [LARGE SCALE GENOMIC DNA]</scope>
    <source>
        <strain evidence="10">f. Nagariensis / Eve</strain>
    </source>
</reference>
<evidence type="ECO:0000256" key="3">
    <source>
        <dbReference type="ARBA" id="ARBA00022741"/>
    </source>
</evidence>
<dbReference type="GO" id="GO:0005524">
    <property type="term" value="F:ATP binding"/>
    <property type="evidence" value="ECO:0007669"/>
    <property type="project" value="UniProtKB-UniRule"/>
</dbReference>
<dbReference type="InParanoid" id="D8U2X7"/>
<protein>
    <recommendedName>
        <fullName evidence="8">Protein kinase domain-containing protein</fullName>
    </recommendedName>
</protein>
<feature type="region of interest" description="Disordered" evidence="7">
    <location>
        <begin position="630"/>
        <end position="651"/>
    </location>
</feature>
<dbReference type="PANTHER" id="PTHR44329">
    <property type="entry name" value="SERINE/THREONINE-PROTEIN KINASE TNNI3K-RELATED"/>
    <property type="match status" value="1"/>
</dbReference>
<dbReference type="KEGG" id="vcn:VOLCADRAFT_93738"/>
<dbReference type="Gene3D" id="1.10.510.10">
    <property type="entry name" value="Transferase(Phosphotransferase) domain 1"/>
    <property type="match status" value="2"/>
</dbReference>
<dbReference type="SMART" id="SM00220">
    <property type="entry name" value="S_TKc"/>
    <property type="match status" value="1"/>
</dbReference>
<dbReference type="PANTHER" id="PTHR44329:SF289">
    <property type="entry name" value="SERINE_THREONINE-PROTEIN KINASE VIK"/>
    <property type="match status" value="1"/>
</dbReference>
<dbReference type="PROSITE" id="PS00107">
    <property type="entry name" value="PROTEIN_KINASE_ATP"/>
    <property type="match status" value="1"/>
</dbReference>
<evidence type="ECO:0000256" key="1">
    <source>
        <dbReference type="ARBA" id="ARBA00022527"/>
    </source>
</evidence>
<evidence type="ECO:0000256" key="5">
    <source>
        <dbReference type="ARBA" id="ARBA00022840"/>
    </source>
</evidence>
<proteinExistence type="predicted"/>
<feature type="compositionally biased region" description="Polar residues" evidence="7">
    <location>
        <begin position="425"/>
        <end position="442"/>
    </location>
</feature>
<feature type="compositionally biased region" description="Gly residues" evidence="7">
    <location>
        <begin position="327"/>
        <end position="339"/>
    </location>
</feature>
<dbReference type="SUPFAM" id="SSF56112">
    <property type="entry name" value="Protein kinase-like (PK-like)"/>
    <property type="match status" value="2"/>
</dbReference>
<evidence type="ECO:0000256" key="7">
    <source>
        <dbReference type="SAM" id="MobiDB-lite"/>
    </source>
</evidence>
<dbReference type="InterPro" id="IPR011009">
    <property type="entry name" value="Kinase-like_dom_sf"/>
</dbReference>
<dbReference type="PROSITE" id="PS50011">
    <property type="entry name" value="PROTEIN_KINASE_DOM"/>
    <property type="match status" value="1"/>
</dbReference>
<dbReference type="InterPro" id="IPR000719">
    <property type="entry name" value="Prot_kinase_dom"/>
</dbReference>
<keyword evidence="1" id="KW-0723">Serine/threonine-protein kinase</keyword>
<evidence type="ECO:0000313" key="9">
    <source>
        <dbReference type="EMBL" id="EFJ45977.1"/>
    </source>
</evidence>
<name>D8U2X7_VOLCA</name>
<dbReference type="EMBL" id="GL378354">
    <property type="protein sequence ID" value="EFJ45977.1"/>
    <property type="molecule type" value="Genomic_DNA"/>
</dbReference>
<dbReference type="AlphaFoldDB" id="D8U2X7"/>
<evidence type="ECO:0000256" key="6">
    <source>
        <dbReference type="PROSITE-ProRule" id="PRU10141"/>
    </source>
</evidence>
<feature type="region of interest" description="Disordered" evidence="7">
    <location>
        <begin position="242"/>
        <end position="355"/>
    </location>
</feature>
<keyword evidence="3 6" id="KW-0547">Nucleotide-binding</keyword>
<feature type="binding site" evidence="6">
    <location>
        <position position="62"/>
    </location>
    <ligand>
        <name>ATP</name>
        <dbReference type="ChEBI" id="CHEBI:30616"/>
    </ligand>
</feature>
<feature type="compositionally biased region" description="Basic and acidic residues" evidence="7">
    <location>
        <begin position="259"/>
        <end position="283"/>
    </location>
</feature>
<dbReference type="Pfam" id="PF00069">
    <property type="entry name" value="Pkinase"/>
    <property type="match status" value="1"/>
</dbReference>
<dbReference type="RefSeq" id="XP_002953055.1">
    <property type="nucleotide sequence ID" value="XM_002953009.1"/>
</dbReference>